<proteinExistence type="predicted"/>
<evidence type="ECO:0000313" key="3">
    <source>
        <dbReference type="EMBL" id="AJE03590.1"/>
    </source>
</evidence>
<dbReference type="Proteomes" id="UP000057609">
    <property type="component" value="Chromosome"/>
</dbReference>
<dbReference type="AlphaFoldDB" id="A0A0B5BGF2"/>
<protein>
    <submittedName>
        <fullName evidence="3">Uncharacterized protein</fullName>
    </submittedName>
</protein>
<dbReference type="OrthoDB" id="9787242at2"/>
<dbReference type="InterPro" id="IPR026881">
    <property type="entry name" value="WYL_dom"/>
</dbReference>
<dbReference type="RefSeq" id="WP_039742656.1">
    <property type="nucleotide sequence ID" value="NZ_CP009788.1"/>
</dbReference>
<gene>
    <name evidence="3" type="ORF">GPICK_09715</name>
</gene>
<dbReference type="PANTHER" id="PTHR34580">
    <property type="match status" value="1"/>
</dbReference>
<evidence type="ECO:0000313" key="4">
    <source>
        <dbReference type="Proteomes" id="UP000057609"/>
    </source>
</evidence>
<dbReference type="HOGENOM" id="CLU_041141_4_1_7"/>
<dbReference type="PROSITE" id="PS52050">
    <property type="entry name" value="WYL"/>
    <property type="match status" value="1"/>
</dbReference>
<dbReference type="KEGG" id="gpi:GPICK_09715"/>
<dbReference type="PANTHER" id="PTHR34580:SF3">
    <property type="entry name" value="PROTEIN PAFB"/>
    <property type="match status" value="1"/>
</dbReference>
<sequence>MGERLYIERFLWFDTQVRSGSYPNASTLATAFEFDRKTAQRSIDYFRDTLRAPLEYHSTRKGYFYTDPSFQLPVMRLSESELVALLASHRLLTDAAAGPLSDELGKVSTKLGALLTDSLDGIIDPERAFSFRWNTIPPSDPLVFSQVASALLHCRPLSFCYYSPHSSTCTARTVEPHHMTNYMGAWHVIAFCRLRNDWRDFHLSRITLCALGPEQFTPRPEEQWRPYLEETFGIFQNRQRFEVVLKFSADRARWVKDHIWHPDQRMEESESGELILTLPVSHEVEILMETLKHGSHVEVLQPDWLRRRIREEIDLMMKKY</sequence>
<dbReference type="InterPro" id="IPR051534">
    <property type="entry name" value="CBASS_pafABC_assoc_protein"/>
</dbReference>
<feature type="domain" description="WYL" evidence="1">
    <location>
        <begin position="143"/>
        <end position="207"/>
    </location>
</feature>
<dbReference type="InterPro" id="IPR057727">
    <property type="entry name" value="WCX_dom"/>
</dbReference>
<accession>A0A0B5BGF2</accession>
<dbReference type="EMBL" id="CP009788">
    <property type="protein sequence ID" value="AJE03590.1"/>
    <property type="molecule type" value="Genomic_DNA"/>
</dbReference>
<feature type="domain" description="WCX" evidence="2">
    <location>
        <begin position="240"/>
        <end position="316"/>
    </location>
</feature>
<name>A0A0B5BGF2_9BACT</name>
<keyword evidence="4" id="KW-1185">Reference proteome</keyword>
<dbReference type="Pfam" id="PF25583">
    <property type="entry name" value="WCX"/>
    <property type="match status" value="1"/>
</dbReference>
<evidence type="ECO:0000259" key="2">
    <source>
        <dbReference type="Pfam" id="PF25583"/>
    </source>
</evidence>
<evidence type="ECO:0000259" key="1">
    <source>
        <dbReference type="Pfam" id="PF13280"/>
    </source>
</evidence>
<dbReference type="Pfam" id="PF13280">
    <property type="entry name" value="WYL"/>
    <property type="match status" value="1"/>
</dbReference>
<organism evidence="3 4">
    <name type="scientific">Geobacter pickeringii</name>
    <dbReference type="NCBI Taxonomy" id="345632"/>
    <lineage>
        <taxon>Bacteria</taxon>
        <taxon>Pseudomonadati</taxon>
        <taxon>Thermodesulfobacteriota</taxon>
        <taxon>Desulfuromonadia</taxon>
        <taxon>Geobacterales</taxon>
        <taxon>Geobacteraceae</taxon>
        <taxon>Geobacter</taxon>
    </lineage>
</organism>
<reference evidence="3 4" key="1">
    <citation type="journal article" date="2015" name="Genome Announc.">
        <title>Complete Genome of Geobacter pickeringii G13T, a Metal-Reducing Isolate from Sedimentary Kaolin Deposits.</title>
        <authorList>
            <person name="Badalamenti J.P."/>
            <person name="Bond D.R."/>
        </authorList>
    </citation>
    <scope>NUCLEOTIDE SEQUENCE [LARGE SCALE GENOMIC DNA]</scope>
    <source>
        <strain evidence="3 4">G13</strain>
    </source>
</reference>